<evidence type="ECO:0000313" key="3">
    <source>
        <dbReference type="Proteomes" id="UP000675163"/>
    </source>
</evidence>
<dbReference type="AlphaFoldDB" id="A0A940PS01"/>
<evidence type="ECO:0000256" key="1">
    <source>
        <dbReference type="SAM" id="Phobius"/>
    </source>
</evidence>
<feature type="transmembrane region" description="Helical" evidence="1">
    <location>
        <begin position="73"/>
        <end position="94"/>
    </location>
</feature>
<comment type="caution">
    <text evidence="2">The sequence shown here is derived from an EMBL/GenBank/DDBJ whole genome shotgun (WGS) entry which is preliminary data.</text>
</comment>
<protein>
    <submittedName>
        <fullName evidence="2">Uncharacterized protein</fullName>
    </submittedName>
</protein>
<organism evidence="2 3">
    <name type="scientific">Leucobacter exalbidus</name>
    <dbReference type="NCBI Taxonomy" id="662960"/>
    <lineage>
        <taxon>Bacteria</taxon>
        <taxon>Bacillati</taxon>
        <taxon>Actinomycetota</taxon>
        <taxon>Actinomycetes</taxon>
        <taxon>Micrococcales</taxon>
        <taxon>Microbacteriaceae</taxon>
        <taxon>Leucobacter</taxon>
    </lineage>
</organism>
<accession>A0A940PS01</accession>
<proteinExistence type="predicted"/>
<evidence type="ECO:0000313" key="2">
    <source>
        <dbReference type="EMBL" id="MBP1325160.1"/>
    </source>
</evidence>
<reference evidence="2" key="1">
    <citation type="submission" date="2021-02" db="EMBL/GenBank/DDBJ databases">
        <title>Sequencing the genomes of 1000 actinobacteria strains.</title>
        <authorList>
            <person name="Klenk H.-P."/>
        </authorList>
    </citation>
    <scope>NUCLEOTIDE SEQUENCE</scope>
    <source>
        <strain evidence="2">DSM 22850</strain>
    </source>
</reference>
<keyword evidence="1" id="KW-1133">Transmembrane helix</keyword>
<dbReference type="Proteomes" id="UP000675163">
    <property type="component" value="Unassembled WGS sequence"/>
</dbReference>
<dbReference type="EMBL" id="JAFIDA010000001">
    <property type="protein sequence ID" value="MBP1325160.1"/>
    <property type="molecule type" value="Genomic_DNA"/>
</dbReference>
<gene>
    <name evidence="2" type="ORF">JOF28_000392</name>
</gene>
<keyword evidence="3" id="KW-1185">Reference proteome</keyword>
<dbReference type="RefSeq" id="WP_209704230.1">
    <property type="nucleotide sequence ID" value="NZ_JAFIDA010000001.1"/>
</dbReference>
<feature type="transmembrane region" description="Helical" evidence="1">
    <location>
        <begin position="7"/>
        <end position="25"/>
    </location>
</feature>
<name>A0A940PS01_9MICO</name>
<keyword evidence="1" id="KW-0472">Membrane</keyword>
<sequence>MRNPALVVLYALPLLVIVAGIAIGISTGVEHSNFDAAKARKDIIKVVGDEALAPTLNELTDTAQIRFEAGRTLSLSVMAGGVSGLLLPIAVTAIGRSQKNATRELAETLQSFRRD</sequence>
<keyword evidence="1" id="KW-0812">Transmembrane</keyword>